<dbReference type="AlphaFoldDB" id="A0A183SC30"/>
<accession>A0A183SC30</accession>
<protein>
    <submittedName>
        <fullName evidence="3">DUF1330 domain-containing protein</fullName>
    </submittedName>
</protein>
<sequence length="75" mass="8406">MPIGVFYIQDTFQDFWVLTRWDLSSALVAVAGSEPCARLHPEDNGARSAACNQLLSQQPVTIQQYTFIECKISDL</sequence>
<evidence type="ECO:0000313" key="2">
    <source>
        <dbReference type="Proteomes" id="UP000275846"/>
    </source>
</evidence>
<organism evidence="3">
    <name type="scientific">Schistocephalus solidus</name>
    <name type="common">Tapeworm</name>
    <dbReference type="NCBI Taxonomy" id="70667"/>
    <lineage>
        <taxon>Eukaryota</taxon>
        <taxon>Metazoa</taxon>
        <taxon>Spiralia</taxon>
        <taxon>Lophotrochozoa</taxon>
        <taxon>Platyhelminthes</taxon>
        <taxon>Cestoda</taxon>
        <taxon>Eucestoda</taxon>
        <taxon>Diphyllobothriidea</taxon>
        <taxon>Diphyllobothriidae</taxon>
        <taxon>Schistocephalus</taxon>
    </lineage>
</organism>
<reference evidence="3" key="1">
    <citation type="submission" date="2016-06" db="UniProtKB">
        <authorList>
            <consortium name="WormBaseParasite"/>
        </authorList>
    </citation>
    <scope>IDENTIFICATION</scope>
</reference>
<reference evidence="1 2" key="2">
    <citation type="submission" date="2018-11" db="EMBL/GenBank/DDBJ databases">
        <authorList>
            <consortium name="Pathogen Informatics"/>
        </authorList>
    </citation>
    <scope>NUCLEOTIDE SEQUENCE [LARGE SCALE GENOMIC DNA]</scope>
    <source>
        <strain evidence="1 2">NST_G2</strain>
    </source>
</reference>
<evidence type="ECO:0000313" key="3">
    <source>
        <dbReference type="WBParaSite" id="SSLN_0000184501-mRNA-1"/>
    </source>
</evidence>
<dbReference type="EMBL" id="UYSU01006962">
    <property type="protein sequence ID" value="VDL88163.1"/>
    <property type="molecule type" value="Genomic_DNA"/>
</dbReference>
<proteinExistence type="predicted"/>
<name>A0A183SC30_SCHSO</name>
<evidence type="ECO:0000313" key="1">
    <source>
        <dbReference type="EMBL" id="VDL88163.1"/>
    </source>
</evidence>
<keyword evidence="2" id="KW-1185">Reference proteome</keyword>
<dbReference type="Proteomes" id="UP000275846">
    <property type="component" value="Unassembled WGS sequence"/>
</dbReference>
<gene>
    <name evidence="1" type="ORF">SSLN_LOCUS1778</name>
</gene>
<dbReference type="WBParaSite" id="SSLN_0000184501-mRNA-1">
    <property type="protein sequence ID" value="SSLN_0000184501-mRNA-1"/>
    <property type="gene ID" value="SSLN_0000184501"/>
</dbReference>